<dbReference type="Pfam" id="PF01476">
    <property type="entry name" value="LysM"/>
    <property type="match status" value="1"/>
</dbReference>
<feature type="domain" description="LysM" evidence="2">
    <location>
        <begin position="78"/>
        <end position="122"/>
    </location>
</feature>
<proteinExistence type="predicted"/>
<keyword evidence="1" id="KW-0812">Transmembrane</keyword>
<evidence type="ECO:0000259" key="2">
    <source>
        <dbReference type="PROSITE" id="PS51782"/>
    </source>
</evidence>
<dbReference type="CDD" id="cd00118">
    <property type="entry name" value="LysM"/>
    <property type="match status" value="1"/>
</dbReference>
<dbReference type="EMBL" id="CP000806">
    <property type="protein sequence ID" value="ACB51710.1"/>
    <property type="molecule type" value="Genomic_DNA"/>
</dbReference>
<gene>
    <name evidence="3" type="ordered locus">cce_2360</name>
</gene>
<keyword evidence="1" id="KW-0472">Membrane</keyword>
<organism evidence="3 4">
    <name type="scientific">Crocosphaera subtropica (strain ATCC 51142 / BH68)</name>
    <name type="common">Cyanothece sp. (strain ATCC 51142)</name>
    <dbReference type="NCBI Taxonomy" id="43989"/>
    <lineage>
        <taxon>Bacteria</taxon>
        <taxon>Bacillati</taxon>
        <taxon>Cyanobacteriota</taxon>
        <taxon>Cyanophyceae</taxon>
        <taxon>Oscillatoriophycideae</taxon>
        <taxon>Chroococcales</taxon>
        <taxon>Aphanothecaceae</taxon>
        <taxon>Crocosphaera</taxon>
        <taxon>Crocosphaera subtropica</taxon>
    </lineage>
</organism>
<dbReference type="InterPro" id="IPR018392">
    <property type="entry name" value="LysM"/>
</dbReference>
<dbReference type="GO" id="GO:0004222">
    <property type="term" value="F:metalloendopeptidase activity"/>
    <property type="evidence" value="ECO:0007669"/>
    <property type="project" value="TreeGrafter"/>
</dbReference>
<dbReference type="PANTHER" id="PTHR21666:SF290">
    <property type="entry name" value="PEPTIDASE M23 DOMAIN PROTEIN"/>
    <property type="match status" value="1"/>
</dbReference>
<dbReference type="Gene3D" id="2.70.70.10">
    <property type="entry name" value="Glucose Permease (Domain IIA)"/>
    <property type="match status" value="1"/>
</dbReference>
<dbReference type="SMART" id="SM00257">
    <property type="entry name" value="LysM"/>
    <property type="match status" value="1"/>
</dbReference>
<dbReference type="RefSeq" id="WP_009544944.1">
    <property type="nucleotide sequence ID" value="NC_010546.1"/>
</dbReference>
<name>B1WQJ9_CROS5</name>
<dbReference type="PROSITE" id="PS51782">
    <property type="entry name" value="LYSM"/>
    <property type="match status" value="1"/>
</dbReference>
<dbReference type="OrthoDB" id="507840at2"/>
<sequence>MNSDQKKVNDDGFWRKNNLFLPFLSVKTRGWRARVFIPLLFVICWLFPLSARCKANLIEIAQSSPSELCPTPVLSRLERHRVISGETIESIAQQYNLVPQTLIGVNPSLQGGQVQVGQDILIPPFNGIKITVPKGATWQDLATAYGIRADVLFEINGCVETPQVAFIPGVNWKPEEPPSQDNYTGLRGYPLPMAAPVGLSYGWHIEPNTGESFFHGGMDILAEEGTPVLAADSGEVIYVGQEGNYGFLVIVDHGNGRQTRYGHLSRFETRIGRSVQVGDVLGYVGTTGRPDLVNPHLHFEVRFKSPVGWVAQDPQIHLSE</sequence>
<dbReference type="eggNOG" id="COG0739">
    <property type="taxonomic scope" value="Bacteria"/>
</dbReference>
<dbReference type="SUPFAM" id="SSF54106">
    <property type="entry name" value="LysM domain"/>
    <property type="match status" value="1"/>
</dbReference>
<dbReference type="InterPro" id="IPR050570">
    <property type="entry name" value="Cell_wall_metabolism_enzyme"/>
</dbReference>
<dbReference type="Proteomes" id="UP000001203">
    <property type="component" value="Chromosome circular"/>
</dbReference>
<dbReference type="InterPro" id="IPR011055">
    <property type="entry name" value="Dup_hybrid_motif"/>
</dbReference>
<keyword evidence="4" id="KW-1185">Reference proteome</keyword>
<dbReference type="KEGG" id="cyt:cce_2360"/>
<dbReference type="HOGENOM" id="CLU_029425_7_1_3"/>
<dbReference type="PANTHER" id="PTHR21666">
    <property type="entry name" value="PEPTIDASE-RELATED"/>
    <property type="match status" value="1"/>
</dbReference>
<dbReference type="eggNOG" id="COG1388">
    <property type="taxonomic scope" value="Bacteria"/>
</dbReference>
<dbReference type="CDD" id="cd12797">
    <property type="entry name" value="M23_peptidase"/>
    <property type="match status" value="1"/>
</dbReference>
<accession>B1WQJ9</accession>
<evidence type="ECO:0000313" key="3">
    <source>
        <dbReference type="EMBL" id="ACB51710.1"/>
    </source>
</evidence>
<protein>
    <recommendedName>
        <fullName evidence="2">LysM domain-containing protein</fullName>
    </recommendedName>
</protein>
<dbReference type="SUPFAM" id="SSF51261">
    <property type="entry name" value="Duplicated hybrid motif"/>
    <property type="match status" value="1"/>
</dbReference>
<dbReference type="InterPro" id="IPR016047">
    <property type="entry name" value="M23ase_b-sheet_dom"/>
</dbReference>
<feature type="transmembrane region" description="Helical" evidence="1">
    <location>
        <begin position="33"/>
        <end position="51"/>
    </location>
</feature>
<dbReference type="AlphaFoldDB" id="B1WQJ9"/>
<dbReference type="STRING" id="43989.cce_2360"/>
<dbReference type="Gene3D" id="3.10.350.10">
    <property type="entry name" value="LysM domain"/>
    <property type="match status" value="1"/>
</dbReference>
<keyword evidence="1" id="KW-1133">Transmembrane helix</keyword>
<dbReference type="Pfam" id="PF01551">
    <property type="entry name" value="Peptidase_M23"/>
    <property type="match status" value="1"/>
</dbReference>
<dbReference type="InterPro" id="IPR036779">
    <property type="entry name" value="LysM_dom_sf"/>
</dbReference>
<evidence type="ECO:0000313" key="4">
    <source>
        <dbReference type="Proteomes" id="UP000001203"/>
    </source>
</evidence>
<evidence type="ECO:0000256" key="1">
    <source>
        <dbReference type="SAM" id="Phobius"/>
    </source>
</evidence>
<reference evidence="3 4" key="1">
    <citation type="journal article" date="2008" name="Proc. Natl. Acad. Sci. U.S.A.">
        <title>The genome of Cyanothece 51142, a unicellular diazotrophic cyanobacterium important in the marine nitrogen cycle.</title>
        <authorList>
            <person name="Welsh E.A."/>
            <person name="Liberton M."/>
            <person name="Stoeckel J."/>
            <person name="Loh T."/>
            <person name="Elvitigala T."/>
            <person name="Wang C."/>
            <person name="Wollam A."/>
            <person name="Fulton R.S."/>
            <person name="Clifton S.W."/>
            <person name="Jacobs J.M."/>
            <person name="Aurora R."/>
            <person name="Ghosh B.K."/>
            <person name="Sherman L.A."/>
            <person name="Smith R.D."/>
            <person name="Wilson R.K."/>
            <person name="Pakrasi H.B."/>
        </authorList>
    </citation>
    <scope>NUCLEOTIDE SEQUENCE [LARGE SCALE GENOMIC DNA]</scope>
    <source>
        <strain evidence="4">ATCC 51142 / BH68</strain>
    </source>
</reference>